<keyword evidence="7 9" id="KW-0560">Oxidoreductase</keyword>
<dbReference type="Proteomes" id="UP001164718">
    <property type="component" value="Chromosome"/>
</dbReference>
<evidence type="ECO:0000256" key="2">
    <source>
        <dbReference type="ARBA" id="ARBA00004651"/>
    </source>
</evidence>
<name>A0A9E8LTG5_9BACI</name>
<dbReference type="NCBIfam" id="TIGR02901">
    <property type="entry name" value="QoxD"/>
    <property type="match status" value="1"/>
</dbReference>
<evidence type="ECO:0000256" key="3">
    <source>
        <dbReference type="ARBA" id="ARBA00008079"/>
    </source>
</evidence>
<proteinExistence type="inferred from homology"/>
<accession>A0A9E8LTG5</accession>
<keyword evidence="11" id="KW-1185">Reference proteome</keyword>
<evidence type="ECO:0000256" key="1">
    <source>
        <dbReference type="ARBA" id="ARBA00000725"/>
    </source>
</evidence>
<feature type="transmembrane region" description="Helical" evidence="9">
    <location>
        <begin position="43"/>
        <end position="62"/>
    </location>
</feature>
<protein>
    <recommendedName>
        <fullName evidence="9">Quinol oxidase subunit 4</fullName>
        <ecNumber evidence="9">1.10.3.-</ecNumber>
    </recommendedName>
</protein>
<dbReference type="GO" id="GO:0005886">
    <property type="term" value="C:plasma membrane"/>
    <property type="evidence" value="ECO:0007669"/>
    <property type="project" value="UniProtKB-SubCell"/>
</dbReference>
<gene>
    <name evidence="10" type="primary">qoxD</name>
    <name evidence="10" type="ORF">OE104_12255</name>
</gene>
<dbReference type="RefSeq" id="WP_275417109.1">
    <property type="nucleotide sequence ID" value="NZ_CP106878.1"/>
</dbReference>
<organism evidence="10 11">
    <name type="scientific">Fervidibacillus albus</name>
    <dbReference type="NCBI Taxonomy" id="2980026"/>
    <lineage>
        <taxon>Bacteria</taxon>
        <taxon>Bacillati</taxon>
        <taxon>Bacillota</taxon>
        <taxon>Bacilli</taxon>
        <taxon>Bacillales</taxon>
        <taxon>Bacillaceae</taxon>
        <taxon>Fervidibacillus</taxon>
    </lineage>
</organism>
<dbReference type="AlphaFoldDB" id="A0A9E8LTG5"/>
<dbReference type="GO" id="GO:0016682">
    <property type="term" value="F:oxidoreductase activity, acting on diphenols and related substances as donors, oxygen as acceptor"/>
    <property type="evidence" value="ECO:0007669"/>
    <property type="project" value="UniProtKB-UniRule"/>
</dbReference>
<evidence type="ECO:0000313" key="11">
    <source>
        <dbReference type="Proteomes" id="UP001164718"/>
    </source>
</evidence>
<dbReference type="GO" id="GO:0009319">
    <property type="term" value="C:cytochrome o ubiquinol oxidase complex"/>
    <property type="evidence" value="ECO:0007669"/>
    <property type="project" value="TreeGrafter"/>
</dbReference>
<dbReference type="KEGG" id="faf:OE104_12255"/>
<evidence type="ECO:0000256" key="7">
    <source>
        <dbReference type="ARBA" id="ARBA00023002"/>
    </source>
</evidence>
<dbReference type="Pfam" id="PF03626">
    <property type="entry name" value="COX4_pro"/>
    <property type="match status" value="1"/>
</dbReference>
<evidence type="ECO:0000313" key="10">
    <source>
        <dbReference type="EMBL" id="WAA09327.1"/>
    </source>
</evidence>
<dbReference type="InterPro" id="IPR014250">
    <property type="entry name" value="QoxD"/>
</dbReference>
<evidence type="ECO:0000256" key="8">
    <source>
        <dbReference type="ARBA" id="ARBA00023136"/>
    </source>
</evidence>
<feature type="transmembrane region" description="Helical" evidence="9">
    <location>
        <begin position="13"/>
        <end position="31"/>
    </location>
</feature>
<evidence type="ECO:0000256" key="4">
    <source>
        <dbReference type="ARBA" id="ARBA00022475"/>
    </source>
</evidence>
<evidence type="ECO:0000256" key="6">
    <source>
        <dbReference type="ARBA" id="ARBA00022989"/>
    </source>
</evidence>
<dbReference type="InterPro" id="IPR050968">
    <property type="entry name" value="Cytochrome_c_oxidase_bac_sub4"/>
</dbReference>
<dbReference type="PANTHER" id="PTHR36835">
    <property type="entry name" value="CYTOCHROME BO(3) UBIQUINOL OXIDASE SUBUNIT 4"/>
    <property type="match status" value="1"/>
</dbReference>
<keyword evidence="6 9" id="KW-1133">Transmembrane helix</keyword>
<dbReference type="InterPro" id="IPR005171">
    <property type="entry name" value="Cyt_c_oxidase_su4_prok"/>
</dbReference>
<keyword evidence="4 9" id="KW-1003">Cell membrane</keyword>
<comment type="similarity">
    <text evidence="3 9">Belongs to the cytochrome c oxidase bacterial subunit 4 family.</text>
</comment>
<dbReference type="GO" id="GO:0042773">
    <property type="term" value="P:ATP synthesis coupled electron transport"/>
    <property type="evidence" value="ECO:0007669"/>
    <property type="project" value="UniProtKB-UniRule"/>
</dbReference>
<dbReference type="PANTHER" id="PTHR36835:SF1">
    <property type="entry name" value="CYTOCHROME BO(3) UBIQUINOL OXIDASE SUBUNIT 4"/>
    <property type="match status" value="1"/>
</dbReference>
<sequence>MEKQEKGFPYSHVVGYLLAVALTIFALLIVFKTSLSTGMKFTVIGLLAVFQASLQLFMFMHMTEGNDRDSKVVHTVYAIGMALIIIIGSIWVMTAGHSIH</sequence>
<keyword evidence="8 9" id="KW-0472">Membrane</keyword>
<comment type="function">
    <text evidence="9">Catalyzes quinol oxidation with the concomitant reduction of oxygen to water.</text>
</comment>
<feature type="transmembrane region" description="Helical" evidence="9">
    <location>
        <begin position="74"/>
        <end position="94"/>
    </location>
</feature>
<comment type="catalytic activity">
    <reaction evidence="1 9">
        <text>2 a quinol + O2 = 2 a quinone + 2 H2O</text>
        <dbReference type="Rhea" id="RHEA:55376"/>
        <dbReference type="ChEBI" id="CHEBI:15377"/>
        <dbReference type="ChEBI" id="CHEBI:15379"/>
        <dbReference type="ChEBI" id="CHEBI:24646"/>
        <dbReference type="ChEBI" id="CHEBI:132124"/>
    </reaction>
</comment>
<dbReference type="GO" id="GO:0015990">
    <property type="term" value="P:electron transport coupled proton transport"/>
    <property type="evidence" value="ECO:0007669"/>
    <property type="project" value="TreeGrafter"/>
</dbReference>
<evidence type="ECO:0000256" key="5">
    <source>
        <dbReference type="ARBA" id="ARBA00022692"/>
    </source>
</evidence>
<dbReference type="EC" id="1.10.3.-" evidence="9"/>
<reference evidence="10" key="1">
    <citation type="submission" date="2022-09" db="EMBL/GenBank/DDBJ databases">
        <title>Complete Genomes of Fervidibacillus albus and Fervidibacillus halotolerans isolated from tidal flat sediments.</title>
        <authorList>
            <person name="Kwon K.K."/>
            <person name="Yang S.-H."/>
            <person name="Park M.J."/>
            <person name="Oh H.-M."/>
        </authorList>
    </citation>
    <scope>NUCLEOTIDE SEQUENCE</scope>
    <source>
        <strain evidence="10">MEBiC13591</strain>
    </source>
</reference>
<dbReference type="GO" id="GO:0015078">
    <property type="term" value="F:proton transmembrane transporter activity"/>
    <property type="evidence" value="ECO:0007669"/>
    <property type="project" value="TreeGrafter"/>
</dbReference>
<dbReference type="GO" id="GO:0009486">
    <property type="term" value="F:cytochrome bo3 ubiquinol oxidase activity"/>
    <property type="evidence" value="ECO:0007669"/>
    <property type="project" value="TreeGrafter"/>
</dbReference>
<evidence type="ECO:0000256" key="9">
    <source>
        <dbReference type="RuleBase" id="RU367153"/>
    </source>
</evidence>
<dbReference type="EMBL" id="CP106878">
    <property type="protein sequence ID" value="WAA09327.1"/>
    <property type="molecule type" value="Genomic_DNA"/>
</dbReference>
<keyword evidence="5 9" id="KW-0812">Transmembrane</keyword>
<comment type="subcellular location">
    <subcellularLocation>
        <location evidence="2 9">Cell membrane</location>
        <topology evidence="2 9">Multi-pass membrane protein</topology>
    </subcellularLocation>
</comment>
<dbReference type="GO" id="GO:0019646">
    <property type="term" value="P:aerobic electron transport chain"/>
    <property type="evidence" value="ECO:0007669"/>
    <property type="project" value="TreeGrafter"/>
</dbReference>